<dbReference type="EMBL" id="BARW01027998">
    <property type="protein sequence ID" value="GAJ08093.1"/>
    <property type="molecule type" value="Genomic_DNA"/>
</dbReference>
<proteinExistence type="predicted"/>
<feature type="non-terminal residue" evidence="1">
    <location>
        <position position="1"/>
    </location>
</feature>
<dbReference type="InterPro" id="IPR036915">
    <property type="entry name" value="Cyclin-like_sf"/>
</dbReference>
<comment type="caution">
    <text evidence="1">The sequence shown here is derived from an EMBL/GenBank/DDBJ whole genome shotgun (WGS) entry which is preliminary data.</text>
</comment>
<organism evidence="1">
    <name type="scientific">marine sediment metagenome</name>
    <dbReference type="NCBI Taxonomy" id="412755"/>
    <lineage>
        <taxon>unclassified sequences</taxon>
        <taxon>metagenomes</taxon>
        <taxon>ecological metagenomes</taxon>
    </lineage>
</organism>
<gene>
    <name evidence="1" type="ORF">S12H4_45300</name>
</gene>
<reference evidence="1" key="1">
    <citation type="journal article" date="2014" name="Front. Microbiol.">
        <title>High frequency of phylogenetically diverse reductive dehalogenase-homologous genes in deep subseafloor sedimentary metagenomes.</title>
        <authorList>
            <person name="Kawai M."/>
            <person name="Futagami T."/>
            <person name="Toyoda A."/>
            <person name="Takaki Y."/>
            <person name="Nishi S."/>
            <person name="Hori S."/>
            <person name="Arai W."/>
            <person name="Tsubouchi T."/>
            <person name="Morono Y."/>
            <person name="Uchiyama I."/>
            <person name="Ito T."/>
            <person name="Fujiyama A."/>
            <person name="Inagaki F."/>
            <person name="Takami H."/>
        </authorList>
    </citation>
    <scope>NUCLEOTIDE SEQUENCE</scope>
    <source>
        <strain evidence="1">Expedition CK06-06</strain>
    </source>
</reference>
<dbReference type="SUPFAM" id="SSF47954">
    <property type="entry name" value="Cyclin-like"/>
    <property type="match status" value="1"/>
</dbReference>
<protein>
    <submittedName>
        <fullName evidence="1">Uncharacterized protein</fullName>
    </submittedName>
</protein>
<dbReference type="Gene3D" id="1.10.472.10">
    <property type="entry name" value="Cyclin-like"/>
    <property type="match status" value="1"/>
</dbReference>
<name>X1TRY4_9ZZZZ</name>
<dbReference type="AlphaFoldDB" id="X1TRY4"/>
<evidence type="ECO:0000313" key="1">
    <source>
        <dbReference type="EMBL" id="GAJ08093.1"/>
    </source>
</evidence>
<accession>X1TRY4</accession>
<sequence length="159" mass="18578">IRLNGQPFTLLDFKKAGYNGKKIYSIYVELISKLNLYKKIKPQNPSIFVEKAIDYIYKFNSFFWDVGGYMRRMELITFVKKQFLGIYSRSTRHGFIDISSNGLSTIGAILYVTVKNELDFKLTQTEISNACNISEVTLRKYIKKLKDYYRTLDGFSKND</sequence>